<feature type="binding site" evidence="2">
    <location>
        <position position="56"/>
    </location>
    <ligand>
        <name>substrate</name>
    </ligand>
</feature>
<dbReference type="InterPro" id="IPR001345">
    <property type="entry name" value="PG/BPGM_mutase_AS"/>
</dbReference>
<gene>
    <name evidence="3" type="ORF">DQX05_07705</name>
</gene>
<name>A0A3A3GKC6_PANTH</name>
<dbReference type="PROSITE" id="PS00175">
    <property type="entry name" value="PG_MUTASE"/>
    <property type="match status" value="1"/>
</dbReference>
<dbReference type="GO" id="GO:0005829">
    <property type="term" value="C:cytosol"/>
    <property type="evidence" value="ECO:0007669"/>
    <property type="project" value="TreeGrafter"/>
</dbReference>
<comment type="caution">
    <text evidence="3">The sequence shown here is derived from an EMBL/GenBank/DDBJ whole genome shotgun (WGS) entry which is preliminary data.</text>
</comment>
<dbReference type="SUPFAM" id="SSF53254">
    <property type="entry name" value="Phosphoglycerate mutase-like"/>
    <property type="match status" value="1"/>
</dbReference>
<dbReference type="PANTHER" id="PTHR46517:SF1">
    <property type="entry name" value="FRUCTOSE-2,6-BISPHOSPHATASE TIGAR"/>
    <property type="match status" value="1"/>
</dbReference>
<proteinExistence type="predicted"/>
<dbReference type="GO" id="GO:0004331">
    <property type="term" value="F:fructose-2,6-bisphosphate 2-phosphatase activity"/>
    <property type="evidence" value="ECO:0007669"/>
    <property type="project" value="TreeGrafter"/>
</dbReference>
<keyword evidence="1" id="KW-0378">Hydrolase</keyword>
<evidence type="ECO:0000256" key="1">
    <source>
        <dbReference type="ARBA" id="ARBA00022801"/>
    </source>
</evidence>
<dbReference type="EMBL" id="QYZD01000004">
    <property type="protein sequence ID" value="RJG25313.1"/>
    <property type="molecule type" value="Genomic_DNA"/>
</dbReference>
<dbReference type="InterPro" id="IPR029033">
    <property type="entry name" value="His_PPase_superfam"/>
</dbReference>
<organism evidence="3 4">
    <name type="scientific">Paenibacillus thiaminolyticus</name>
    <name type="common">Bacillus thiaminolyticus</name>
    <dbReference type="NCBI Taxonomy" id="49283"/>
    <lineage>
        <taxon>Bacteria</taxon>
        <taxon>Bacillati</taxon>
        <taxon>Bacillota</taxon>
        <taxon>Bacilli</taxon>
        <taxon>Bacillales</taxon>
        <taxon>Paenibacillaceae</taxon>
        <taxon>Paenibacillus</taxon>
    </lineage>
</organism>
<dbReference type="InterPro" id="IPR013078">
    <property type="entry name" value="His_Pase_superF_clade-1"/>
</dbReference>
<accession>A0A3A3GKC6</accession>
<protein>
    <submittedName>
        <fullName evidence="3">Histidine phosphatase family protein</fullName>
    </submittedName>
</protein>
<evidence type="ECO:0000313" key="3">
    <source>
        <dbReference type="EMBL" id="RJG25313.1"/>
    </source>
</evidence>
<dbReference type="Pfam" id="PF00300">
    <property type="entry name" value="His_Phos_1"/>
    <property type="match status" value="1"/>
</dbReference>
<dbReference type="OrthoDB" id="9782128at2"/>
<dbReference type="PIRSF" id="PIRSF000709">
    <property type="entry name" value="6PFK_2-Ptase"/>
    <property type="match status" value="1"/>
</dbReference>
<dbReference type="RefSeq" id="WP_119792356.1">
    <property type="nucleotide sequence ID" value="NZ_QYZD01000004.1"/>
</dbReference>
<dbReference type="AlphaFoldDB" id="A0A3A3GKC6"/>
<dbReference type="PANTHER" id="PTHR46517">
    <property type="entry name" value="FRUCTOSE-2,6-BISPHOSPHATASE TIGAR"/>
    <property type="match status" value="1"/>
</dbReference>
<dbReference type="Proteomes" id="UP000266177">
    <property type="component" value="Unassembled WGS sequence"/>
</dbReference>
<evidence type="ECO:0000313" key="4">
    <source>
        <dbReference type="Proteomes" id="UP000266177"/>
    </source>
</evidence>
<dbReference type="GO" id="GO:0043456">
    <property type="term" value="P:regulation of pentose-phosphate shunt"/>
    <property type="evidence" value="ECO:0007669"/>
    <property type="project" value="TreeGrafter"/>
</dbReference>
<reference evidence="3 4" key="1">
    <citation type="submission" date="2018-09" db="EMBL/GenBank/DDBJ databases">
        <title>Paenibacillus SK2017-BO5.</title>
        <authorList>
            <person name="Piskunova J.V."/>
            <person name="Dubiley S.A."/>
            <person name="Severinov K.V."/>
        </authorList>
    </citation>
    <scope>NUCLEOTIDE SEQUENCE [LARGE SCALE GENOMIC DNA]</scope>
    <source>
        <strain evidence="3 4">BO5</strain>
    </source>
</reference>
<dbReference type="SMART" id="SM00855">
    <property type="entry name" value="PGAM"/>
    <property type="match status" value="1"/>
</dbReference>
<dbReference type="GO" id="GO:0045820">
    <property type="term" value="P:negative regulation of glycolytic process"/>
    <property type="evidence" value="ECO:0007669"/>
    <property type="project" value="TreeGrafter"/>
</dbReference>
<dbReference type="Gene3D" id="3.40.50.1240">
    <property type="entry name" value="Phosphoglycerate mutase-like"/>
    <property type="match status" value="1"/>
</dbReference>
<dbReference type="CDD" id="cd07067">
    <property type="entry name" value="HP_PGM_like"/>
    <property type="match status" value="1"/>
</dbReference>
<feature type="binding site" evidence="2">
    <location>
        <begin position="6"/>
        <end position="13"/>
    </location>
    <ligand>
        <name>substrate</name>
    </ligand>
</feature>
<sequence length="182" mass="20297">MIYVVRHGQTDVNKEGRIQGRNGLPLNENGIKQAEDLRESLQHIRFDYVFSSPQARAVQTAEIATGMQAAVDPRLNVYDLGEADGLPKGEVKMLGGIPDPSVYKGVEDPRSYAQRVFAFMNELMAKDRLQEANILISGHKCITGCIGAYFNGIPDDWNISIYSSGNGEYKAYPFQFNRNVHL</sequence>
<evidence type="ECO:0000256" key="2">
    <source>
        <dbReference type="PIRSR" id="PIRSR613078-2"/>
    </source>
</evidence>
<dbReference type="InterPro" id="IPR051695">
    <property type="entry name" value="Phosphoglycerate_Mutase"/>
</dbReference>